<reference evidence="3 4" key="1">
    <citation type="submission" date="2017-04" db="EMBL/GenBank/DDBJ databases">
        <authorList>
            <person name="Afonso C.L."/>
            <person name="Miller P.J."/>
            <person name="Scott M.A."/>
            <person name="Spackman E."/>
            <person name="Goraichik I."/>
            <person name="Dimitrov K.M."/>
            <person name="Suarez D.L."/>
            <person name="Swayne D.E."/>
        </authorList>
    </citation>
    <scope>NUCLEOTIDE SEQUENCE [LARGE SCALE GENOMIC DNA]</scope>
    <source>
        <strain evidence="3 4">A2P</strain>
    </source>
</reference>
<sequence length="336" mass="35995">MTFSSNEPSPINQRDLRNAFGMFPTGVTVVSVLDKDGNPRGITANSFTSVSLDPPLVLVCIGNRSFSFPIFCNTPSFAVNVLHEGQADVSSLFASRSPEKFQSTGFGPKHTGAPVLTDCLTWFDCTVHDRVMAGDHLILIGRVQAFSPSGTGIGTASRTAPLGFCRGRYATVQEAPDAGGETPHGMQVGYLVEADDGILLQSDGAGGWRLPGGRSRKAERALPLADGSTLPLRPDDSFLYSVFDVAGQDAGCLVYRTRLAADAATMTLPPGLRFFALDALPFEAMPTRETRAMLRRYVRERQADRFGIYIDSSDGGRLAMVDGRPSPWPGALAENG</sequence>
<dbReference type="Pfam" id="PF01613">
    <property type="entry name" value="Flavin_Reduct"/>
    <property type="match status" value="1"/>
</dbReference>
<dbReference type="Gene3D" id="2.30.110.10">
    <property type="entry name" value="Electron Transport, Fmn-binding Protein, Chain A"/>
    <property type="match status" value="1"/>
</dbReference>
<dbReference type="InterPro" id="IPR002563">
    <property type="entry name" value="Flavin_Rdtase-like_dom"/>
</dbReference>
<dbReference type="AlphaFoldDB" id="A0A1X7HMY0"/>
<name>A0A1X7HMY0_9PROT</name>
<dbReference type="InterPro" id="IPR050268">
    <property type="entry name" value="NADH-dep_flavin_reductase"/>
</dbReference>
<dbReference type="GO" id="GO:0010181">
    <property type="term" value="F:FMN binding"/>
    <property type="evidence" value="ECO:0007669"/>
    <property type="project" value="InterPro"/>
</dbReference>
<feature type="domain" description="Flavin reductase like" evidence="2">
    <location>
        <begin position="20"/>
        <end position="171"/>
    </location>
</feature>
<protein>
    <submittedName>
        <fullName evidence="3">NADH-FMN oxidoreductase RutF, flavin reductase (DIM6/NTAB) family</fullName>
    </submittedName>
</protein>
<keyword evidence="1" id="KW-0560">Oxidoreductase</keyword>
<dbReference type="GO" id="GO:0042602">
    <property type="term" value="F:riboflavin reductase (NADPH) activity"/>
    <property type="evidence" value="ECO:0007669"/>
    <property type="project" value="TreeGrafter"/>
</dbReference>
<evidence type="ECO:0000313" key="4">
    <source>
        <dbReference type="Proteomes" id="UP000192936"/>
    </source>
</evidence>
<dbReference type="Gene3D" id="3.90.79.10">
    <property type="entry name" value="Nucleoside Triphosphate Pyrophosphohydrolase"/>
    <property type="match status" value="1"/>
</dbReference>
<dbReference type="InterPro" id="IPR012349">
    <property type="entry name" value="Split_barrel_FMN-bd"/>
</dbReference>
<dbReference type="PANTHER" id="PTHR30466:SF1">
    <property type="entry name" value="FMN REDUCTASE (NADH) RUTF"/>
    <property type="match status" value="1"/>
</dbReference>
<dbReference type="SUPFAM" id="SSF50475">
    <property type="entry name" value="FMN-binding split barrel"/>
    <property type="match status" value="1"/>
</dbReference>
<gene>
    <name evidence="3" type="ORF">SAMN02982917_6822</name>
</gene>
<proteinExistence type="predicted"/>
<dbReference type="Proteomes" id="UP000192936">
    <property type="component" value="Unassembled WGS sequence"/>
</dbReference>
<dbReference type="SMART" id="SM00903">
    <property type="entry name" value="Flavin_Reduct"/>
    <property type="match status" value="1"/>
</dbReference>
<organism evidence="3 4">
    <name type="scientific">Azospirillum oryzae</name>
    <dbReference type="NCBI Taxonomy" id="286727"/>
    <lineage>
        <taxon>Bacteria</taxon>
        <taxon>Pseudomonadati</taxon>
        <taxon>Pseudomonadota</taxon>
        <taxon>Alphaproteobacteria</taxon>
        <taxon>Rhodospirillales</taxon>
        <taxon>Azospirillaceae</taxon>
        <taxon>Azospirillum</taxon>
    </lineage>
</organism>
<evidence type="ECO:0000313" key="3">
    <source>
        <dbReference type="EMBL" id="SMF89668.1"/>
    </source>
</evidence>
<dbReference type="GO" id="GO:0006208">
    <property type="term" value="P:pyrimidine nucleobase catabolic process"/>
    <property type="evidence" value="ECO:0007669"/>
    <property type="project" value="TreeGrafter"/>
</dbReference>
<evidence type="ECO:0000259" key="2">
    <source>
        <dbReference type="SMART" id="SM00903"/>
    </source>
</evidence>
<evidence type="ECO:0000256" key="1">
    <source>
        <dbReference type="ARBA" id="ARBA00023002"/>
    </source>
</evidence>
<dbReference type="RefSeq" id="WP_208621321.1">
    <property type="nucleotide sequence ID" value="NZ_FXAK01000009.1"/>
</dbReference>
<dbReference type="STRING" id="286727.SAMN02982917_6822"/>
<accession>A0A1X7HMY0</accession>
<dbReference type="PANTHER" id="PTHR30466">
    <property type="entry name" value="FLAVIN REDUCTASE"/>
    <property type="match status" value="1"/>
</dbReference>
<dbReference type="EMBL" id="FXAK01000009">
    <property type="protein sequence ID" value="SMF89668.1"/>
    <property type="molecule type" value="Genomic_DNA"/>
</dbReference>